<organism evidence="1 2">
    <name type="scientific">Kibdelosporangium lantanae</name>
    <dbReference type="NCBI Taxonomy" id="1497396"/>
    <lineage>
        <taxon>Bacteria</taxon>
        <taxon>Bacillati</taxon>
        <taxon>Actinomycetota</taxon>
        <taxon>Actinomycetes</taxon>
        <taxon>Pseudonocardiales</taxon>
        <taxon>Pseudonocardiaceae</taxon>
        <taxon>Kibdelosporangium</taxon>
    </lineage>
</organism>
<protein>
    <recommendedName>
        <fullName evidence="3">Helix-turn-helix transcriptional regulator</fullName>
    </recommendedName>
</protein>
<evidence type="ECO:0000313" key="2">
    <source>
        <dbReference type="Proteomes" id="UP001597045"/>
    </source>
</evidence>
<name>A0ABW3MIL6_9PSEU</name>
<accession>A0ABW3MIL6</accession>
<dbReference type="EMBL" id="JBHTIS010002822">
    <property type="protein sequence ID" value="MFD1050416.1"/>
    <property type="molecule type" value="Genomic_DNA"/>
</dbReference>
<feature type="non-terminal residue" evidence="1">
    <location>
        <position position="1"/>
    </location>
</feature>
<feature type="non-terminal residue" evidence="1">
    <location>
        <position position="263"/>
    </location>
</feature>
<keyword evidence="2" id="KW-1185">Reference proteome</keyword>
<reference evidence="2" key="1">
    <citation type="journal article" date="2019" name="Int. J. Syst. Evol. Microbiol.">
        <title>The Global Catalogue of Microorganisms (GCM) 10K type strain sequencing project: providing services to taxonomists for standard genome sequencing and annotation.</title>
        <authorList>
            <consortium name="The Broad Institute Genomics Platform"/>
            <consortium name="The Broad Institute Genome Sequencing Center for Infectious Disease"/>
            <person name="Wu L."/>
            <person name="Ma J."/>
        </authorList>
    </citation>
    <scope>NUCLEOTIDE SEQUENCE [LARGE SCALE GENOMIC DNA]</scope>
    <source>
        <strain evidence="2">JCM 31486</strain>
    </source>
</reference>
<gene>
    <name evidence="1" type="ORF">ACFQ1S_35265</name>
</gene>
<sequence length="263" mass="29129">WADSYREAGWPAETPEYLLLGYTRVLDDDLEQRVQLATDKARHNRMYALSHSHVAAAGEITELQNILVNAEEPDLAAMTRLAIHHARFTSYFNNIPKNLPEAWAFLGHFDRAEQLIHAMSNDRTDALRRVARLMNRAGQRDRAEALLRSFHKDPSILDRPDTGRVPQVRYSSGLLPLFDPHDQSSHLAERAIHEARFGDRSKATSIAEDAENAVLTGVEASSLCFTLTNLTGAAADIGDLPLARSLAVETLLVALSDGDGDLP</sequence>
<evidence type="ECO:0000313" key="1">
    <source>
        <dbReference type="EMBL" id="MFD1050416.1"/>
    </source>
</evidence>
<dbReference type="Proteomes" id="UP001597045">
    <property type="component" value="Unassembled WGS sequence"/>
</dbReference>
<comment type="caution">
    <text evidence="1">The sequence shown here is derived from an EMBL/GenBank/DDBJ whole genome shotgun (WGS) entry which is preliminary data.</text>
</comment>
<evidence type="ECO:0008006" key="3">
    <source>
        <dbReference type="Google" id="ProtNLM"/>
    </source>
</evidence>
<proteinExistence type="predicted"/>